<evidence type="ECO:0000259" key="2">
    <source>
        <dbReference type="Pfam" id="PF13614"/>
    </source>
</evidence>
<evidence type="ECO:0000313" key="4">
    <source>
        <dbReference type="Proteomes" id="UP000507470"/>
    </source>
</evidence>
<dbReference type="OrthoDB" id="1902922at2759"/>
<organism evidence="3 4">
    <name type="scientific">Mytilus coruscus</name>
    <name type="common">Sea mussel</name>
    <dbReference type="NCBI Taxonomy" id="42192"/>
    <lineage>
        <taxon>Eukaryota</taxon>
        <taxon>Metazoa</taxon>
        <taxon>Spiralia</taxon>
        <taxon>Lophotrochozoa</taxon>
        <taxon>Mollusca</taxon>
        <taxon>Bivalvia</taxon>
        <taxon>Autobranchia</taxon>
        <taxon>Pteriomorphia</taxon>
        <taxon>Mytilida</taxon>
        <taxon>Mytiloidea</taxon>
        <taxon>Mytilidae</taxon>
        <taxon>Mytilinae</taxon>
        <taxon>Mytilus</taxon>
    </lineage>
</organism>
<protein>
    <recommendedName>
        <fullName evidence="2">AAA domain-containing protein</fullName>
    </recommendedName>
</protein>
<dbReference type="InterPro" id="IPR025669">
    <property type="entry name" value="AAA_dom"/>
</dbReference>
<feature type="domain" description="AAA" evidence="2">
    <location>
        <begin position="61"/>
        <end position="180"/>
    </location>
</feature>
<reference evidence="3 4" key="1">
    <citation type="submission" date="2020-06" db="EMBL/GenBank/DDBJ databases">
        <authorList>
            <person name="Li R."/>
            <person name="Bekaert M."/>
        </authorList>
    </citation>
    <scope>NUCLEOTIDE SEQUENCE [LARGE SCALE GENOMIC DNA]</scope>
    <source>
        <strain evidence="4">wild</strain>
    </source>
</reference>
<dbReference type="SUPFAM" id="SSF52540">
    <property type="entry name" value="P-loop containing nucleoside triphosphate hydrolases"/>
    <property type="match status" value="1"/>
</dbReference>
<dbReference type="Pfam" id="PF13614">
    <property type="entry name" value="AAA_31"/>
    <property type="match status" value="1"/>
</dbReference>
<dbReference type="EMBL" id="CACVKT020002540">
    <property type="protein sequence ID" value="CAC5378280.1"/>
    <property type="molecule type" value="Genomic_DNA"/>
</dbReference>
<dbReference type="PANTHER" id="PTHR13696">
    <property type="entry name" value="P-LOOP CONTAINING NUCLEOSIDE TRIPHOSPHATE HYDROLASE"/>
    <property type="match status" value="1"/>
</dbReference>
<proteinExistence type="predicted"/>
<feature type="compositionally biased region" description="Basic residues" evidence="1">
    <location>
        <begin position="1"/>
        <end position="12"/>
    </location>
</feature>
<dbReference type="AlphaFoldDB" id="A0A6J8B4I6"/>
<dbReference type="InterPro" id="IPR027417">
    <property type="entry name" value="P-loop_NTPase"/>
</dbReference>
<keyword evidence="4" id="KW-1185">Reference proteome</keyword>
<accession>A0A6J8B4I6</accession>
<sequence>MDRKGSSRKRKATSTSAAASRQPQPDPATASTSGVSLSVPSSSVVNPQVRITTMPFASYVVWNNKGGTGKTTLTFQLAAEYAKRHHGKTIVVIDMCPQANVSSALLAKSNSPLNPGPVDLEGKRYVKTVCGYLLAKLERVSTEPGKTKLMNFLLKVNSTNKNIPTNVFLMCGDLYLEELSRRLEQERQLMAIGDNSPWKRVTLFIKDYVERLSQKGDFVFHRYKSFLFHLHRNGHKCCRRPNSTVHTADDFSLSAIKAMLYLVYGIQTDENDHRRSLVEHQFYQLAEAHQVNRPQLHLFVNNRVTYHTETAAAFVGIADEVKQLLNTVYEKESGIFSQEQDHLCPDLHDFHSAGVISLHTGIPISKLKQGKYRVFDKEVQVQKNINIYKADIGKIIEML</sequence>
<dbReference type="PANTHER" id="PTHR13696:SF99">
    <property type="entry name" value="COBYRINIC ACID AC-DIAMIDE SYNTHASE"/>
    <property type="match status" value="1"/>
</dbReference>
<dbReference type="InterPro" id="IPR050678">
    <property type="entry name" value="DNA_Partitioning_ATPase"/>
</dbReference>
<gene>
    <name evidence="3" type="ORF">MCOR_14493</name>
</gene>
<dbReference type="CDD" id="cd02042">
    <property type="entry name" value="ParAB_family"/>
    <property type="match status" value="1"/>
</dbReference>
<evidence type="ECO:0000313" key="3">
    <source>
        <dbReference type="EMBL" id="CAC5378280.1"/>
    </source>
</evidence>
<dbReference type="Proteomes" id="UP000507470">
    <property type="component" value="Unassembled WGS sequence"/>
</dbReference>
<dbReference type="Gene3D" id="3.40.50.300">
    <property type="entry name" value="P-loop containing nucleotide triphosphate hydrolases"/>
    <property type="match status" value="1"/>
</dbReference>
<evidence type="ECO:0000256" key="1">
    <source>
        <dbReference type="SAM" id="MobiDB-lite"/>
    </source>
</evidence>
<feature type="compositionally biased region" description="Low complexity" evidence="1">
    <location>
        <begin position="31"/>
        <end position="41"/>
    </location>
</feature>
<feature type="region of interest" description="Disordered" evidence="1">
    <location>
        <begin position="1"/>
        <end position="41"/>
    </location>
</feature>
<name>A0A6J8B4I6_MYTCO</name>